<dbReference type="GO" id="GO:0046872">
    <property type="term" value="F:metal ion binding"/>
    <property type="evidence" value="ECO:0007669"/>
    <property type="project" value="UniProtKB-KW"/>
</dbReference>
<keyword evidence="4" id="KW-0067">ATP-binding</keyword>
<dbReference type="HAMAP" id="MF_02040">
    <property type="entry name" value="Mrp_NBP35"/>
    <property type="match status" value="1"/>
</dbReference>
<dbReference type="GO" id="GO:0016226">
    <property type="term" value="P:iron-sulfur cluster assembly"/>
    <property type="evidence" value="ECO:0007669"/>
    <property type="project" value="InterPro"/>
</dbReference>
<keyword evidence="8" id="KW-1185">Reference proteome</keyword>
<dbReference type="CDD" id="cd02037">
    <property type="entry name" value="Mrp_NBP35"/>
    <property type="match status" value="1"/>
</dbReference>
<evidence type="ECO:0000313" key="9">
    <source>
        <dbReference type="RefSeq" id="XP_017021610.1"/>
    </source>
</evidence>
<dbReference type="GO" id="GO:0005739">
    <property type="term" value="C:mitochondrion"/>
    <property type="evidence" value="ECO:0007669"/>
    <property type="project" value="TreeGrafter"/>
</dbReference>
<comment type="similarity">
    <text evidence="7">Belongs to the Mrp/NBP35 ATP-binding proteins family.</text>
</comment>
<accession>A0A6P4I0F6</accession>
<organism evidence="8 9">
    <name type="scientific">Drosophila kikkawai</name>
    <name type="common">Fruit fly</name>
    <dbReference type="NCBI Taxonomy" id="30033"/>
    <lineage>
        <taxon>Eukaryota</taxon>
        <taxon>Metazoa</taxon>
        <taxon>Ecdysozoa</taxon>
        <taxon>Arthropoda</taxon>
        <taxon>Hexapoda</taxon>
        <taxon>Insecta</taxon>
        <taxon>Pterygota</taxon>
        <taxon>Neoptera</taxon>
        <taxon>Endopterygota</taxon>
        <taxon>Diptera</taxon>
        <taxon>Brachycera</taxon>
        <taxon>Muscomorpha</taxon>
        <taxon>Ephydroidea</taxon>
        <taxon>Drosophilidae</taxon>
        <taxon>Drosophila</taxon>
        <taxon>Sophophora</taxon>
    </lineage>
</organism>
<dbReference type="Pfam" id="PF10609">
    <property type="entry name" value="ParA"/>
    <property type="match status" value="1"/>
</dbReference>
<dbReference type="AlphaFoldDB" id="A0A6P4I0F6"/>
<sequence>MLHPLVRVSRLLRRFYGTKLSDHQAALMARGLPKREPISGVQDIIVVASGKGGVGKSTVAANFACSLARLGKRVGLLDADIFGPSIPLLMNVHSEPLVNDRNNLMIPPQNYNVKCLSMGMLTPPDGSIIWRGPLVMSAVQRLLKGAEWGPLDVLVVDTPPGTGDVHLSLSQHAPITGVILVSTPHTAAVQVTVRGAKMYEKLGVPIFGLVENMRYSICENCSQRMEFFKDSTCARSQEALPRKLISLPLDPHIAECCETGVPVVIKHPDSDYSKLFTQLAGDITDILDKQPKVADKDKATGGGNSEG</sequence>
<dbReference type="GO" id="GO:0051539">
    <property type="term" value="F:4 iron, 4 sulfur cluster binding"/>
    <property type="evidence" value="ECO:0007669"/>
    <property type="project" value="UniProtKB-KW"/>
</dbReference>
<evidence type="ECO:0000256" key="1">
    <source>
        <dbReference type="ARBA" id="ARBA00022485"/>
    </source>
</evidence>
<gene>
    <name evidence="9" type="primary">Nubpl</name>
</gene>
<dbReference type="OrthoDB" id="1741334at2759"/>
<dbReference type="GO" id="GO:0032981">
    <property type="term" value="P:mitochondrial respiratory chain complex I assembly"/>
    <property type="evidence" value="ECO:0007669"/>
    <property type="project" value="TreeGrafter"/>
</dbReference>
<evidence type="ECO:0000256" key="6">
    <source>
        <dbReference type="ARBA" id="ARBA00023014"/>
    </source>
</evidence>
<dbReference type="RefSeq" id="XP_017021610.1">
    <property type="nucleotide sequence ID" value="XM_017166121.3"/>
</dbReference>
<dbReference type="PANTHER" id="PTHR42961:SF2">
    <property type="entry name" value="IRON-SULFUR PROTEIN NUBPL"/>
    <property type="match status" value="1"/>
</dbReference>
<proteinExistence type="inferred from homology"/>
<evidence type="ECO:0000256" key="7">
    <source>
        <dbReference type="ARBA" id="ARBA00024036"/>
    </source>
</evidence>
<evidence type="ECO:0000256" key="3">
    <source>
        <dbReference type="ARBA" id="ARBA00022741"/>
    </source>
</evidence>
<dbReference type="Proteomes" id="UP001652661">
    <property type="component" value="Chromosome X"/>
</dbReference>
<keyword evidence="6" id="KW-0411">Iron-sulfur</keyword>
<dbReference type="InterPro" id="IPR027417">
    <property type="entry name" value="P-loop_NTPase"/>
</dbReference>
<dbReference type="InterPro" id="IPR000808">
    <property type="entry name" value="Mrp-like_CS"/>
</dbReference>
<name>A0A6P4I0F6_DROKI</name>
<dbReference type="Gene3D" id="3.40.50.300">
    <property type="entry name" value="P-loop containing nucleotide triphosphate hydrolases"/>
    <property type="match status" value="1"/>
</dbReference>
<reference evidence="9" key="1">
    <citation type="submission" date="2025-08" db="UniProtKB">
        <authorList>
            <consortium name="RefSeq"/>
        </authorList>
    </citation>
    <scope>IDENTIFICATION</scope>
    <source>
        <strain evidence="9">14028-0561.14</strain>
        <tissue evidence="9">Whole fly</tissue>
    </source>
</reference>
<keyword evidence="5" id="KW-0408">Iron</keyword>
<dbReference type="InterPro" id="IPR044304">
    <property type="entry name" value="NUBPL-like"/>
</dbReference>
<dbReference type="GO" id="GO:0005524">
    <property type="term" value="F:ATP binding"/>
    <property type="evidence" value="ECO:0007669"/>
    <property type="project" value="UniProtKB-KW"/>
</dbReference>
<evidence type="ECO:0000256" key="2">
    <source>
        <dbReference type="ARBA" id="ARBA00022723"/>
    </source>
</evidence>
<evidence type="ECO:0000313" key="8">
    <source>
        <dbReference type="Proteomes" id="UP001652661"/>
    </source>
</evidence>
<evidence type="ECO:0000256" key="4">
    <source>
        <dbReference type="ARBA" id="ARBA00022840"/>
    </source>
</evidence>
<dbReference type="InterPro" id="IPR019591">
    <property type="entry name" value="Mrp/NBP35_ATP-bd"/>
</dbReference>
<dbReference type="PANTHER" id="PTHR42961">
    <property type="entry name" value="IRON-SULFUR PROTEIN NUBPL"/>
    <property type="match status" value="1"/>
</dbReference>
<keyword evidence="1" id="KW-0004">4Fe-4S</keyword>
<dbReference type="InterPro" id="IPR033756">
    <property type="entry name" value="YlxH/NBP35"/>
</dbReference>
<dbReference type="FunFam" id="3.40.50.300:FF:001278">
    <property type="entry name" value="Iron-sulfur cluster carrier protein"/>
    <property type="match status" value="1"/>
</dbReference>
<dbReference type="GO" id="GO:0140663">
    <property type="term" value="F:ATP-dependent FeS chaperone activity"/>
    <property type="evidence" value="ECO:0007669"/>
    <property type="project" value="InterPro"/>
</dbReference>
<dbReference type="PROSITE" id="PS01215">
    <property type="entry name" value="MRP"/>
    <property type="match status" value="1"/>
</dbReference>
<keyword evidence="2" id="KW-0479">Metal-binding</keyword>
<keyword evidence="3" id="KW-0547">Nucleotide-binding</keyword>
<protein>
    <submittedName>
        <fullName evidence="9">Iron-sulfur cluster transfer protein Nubpl</fullName>
    </submittedName>
</protein>
<evidence type="ECO:0000256" key="5">
    <source>
        <dbReference type="ARBA" id="ARBA00023004"/>
    </source>
</evidence>
<dbReference type="SUPFAM" id="SSF52540">
    <property type="entry name" value="P-loop containing nucleoside triphosphate hydrolases"/>
    <property type="match status" value="1"/>
</dbReference>